<feature type="compositionally biased region" description="Low complexity" evidence="1">
    <location>
        <begin position="847"/>
        <end position="859"/>
    </location>
</feature>
<dbReference type="InterPro" id="IPR057725">
    <property type="entry name" value="Ams2-SPT21_N"/>
</dbReference>
<dbReference type="InterPro" id="IPR042403">
    <property type="entry name" value="Spt21/Ams2"/>
</dbReference>
<accession>A0A9P4RAZ5</accession>
<dbReference type="GO" id="GO:0030466">
    <property type="term" value="P:silent mating-type cassette heterochromatin formation"/>
    <property type="evidence" value="ECO:0007669"/>
    <property type="project" value="TreeGrafter"/>
</dbReference>
<comment type="caution">
    <text evidence="3">The sequence shown here is derived from an EMBL/GenBank/DDBJ whole genome shotgun (WGS) entry which is preliminary data.</text>
</comment>
<feature type="region of interest" description="Disordered" evidence="1">
    <location>
        <begin position="383"/>
        <end position="430"/>
    </location>
</feature>
<organism evidence="3 4">
    <name type="scientific">Polyplosphaeria fusca</name>
    <dbReference type="NCBI Taxonomy" id="682080"/>
    <lineage>
        <taxon>Eukaryota</taxon>
        <taxon>Fungi</taxon>
        <taxon>Dikarya</taxon>
        <taxon>Ascomycota</taxon>
        <taxon>Pezizomycotina</taxon>
        <taxon>Dothideomycetes</taxon>
        <taxon>Pleosporomycetidae</taxon>
        <taxon>Pleosporales</taxon>
        <taxon>Tetraplosphaeriaceae</taxon>
        <taxon>Polyplosphaeria</taxon>
    </lineage>
</organism>
<reference evidence="3" key="1">
    <citation type="journal article" date="2020" name="Stud. Mycol.">
        <title>101 Dothideomycetes genomes: a test case for predicting lifestyles and emergence of pathogens.</title>
        <authorList>
            <person name="Haridas S."/>
            <person name="Albert R."/>
            <person name="Binder M."/>
            <person name="Bloem J."/>
            <person name="Labutti K."/>
            <person name="Salamov A."/>
            <person name="Andreopoulos B."/>
            <person name="Baker S."/>
            <person name="Barry K."/>
            <person name="Bills G."/>
            <person name="Bluhm B."/>
            <person name="Cannon C."/>
            <person name="Castanera R."/>
            <person name="Culley D."/>
            <person name="Daum C."/>
            <person name="Ezra D."/>
            <person name="Gonzalez J."/>
            <person name="Henrissat B."/>
            <person name="Kuo A."/>
            <person name="Liang C."/>
            <person name="Lipzen A."/>
            <person name="Lutzoni F."/>
            <person name="Magnuson J."/>
            <person name="Mondo S."/>
            <person name="Nolan M."/>
            <person name="Ohm R."/>
            <person name="Pangilinan J."/>
            <person name="Park H.-J."/>
            <person name="Ramirez L."/>
            <person name="Alfaro M."/>
            <person name="Sun H."/>
            <person name="Tritt A."/>
            <person name="Yoshinaga Y."/>
            <person name="Zwiers L.-H."/>
            <person name="Turgeon B."/>
            <person name="Goodwin S."/>
            <person name="Spatafora J."/>
            <person name="Crous P."/>
            <person name="Grigoriev I."/>
        </authorList>
    </citation>
    <scope>NUCLEOTIDE SEQUENCE</scope>
    <source>
        <strain evidence="3">CBS 125425</strain>
    </source>
</reference>
<feature type="compositionally biased region" description="Polar residues" evidence="1">
    <location>
        <begin position="575"/>
        <end position="601"/>
    </location>
</feature>
<feature type="compositionally biased region" description="Basic residues" evidence="1">
    <location>
        <begin position="799"/>
        <end position="813"/>
    </location>
</feature>
<dbReference type="Gene3D" id="3.30.50.10">
    <property type="entry name" value="Erythroid Transcription Factor GATA-1, subunit A"/>
    <property type="match status" value="1"/>
</dbReference>
<feature type="region of interest" description="Disordered" evidence="1">
    <location>
        <begin position="786"/>
        <end position="1016"/>
    </location>
</feature>
<feature type="compositionally biased region" description="Polar residues" evidence="1">
    <location>
        <begin position="1188"/>
        <end position="1199"/>
    </location>
</feature>
<dbReference type="GO" id="GO:0006357">
    <property type="term" value="P:regulation of transcription by RNA polymerase II"/>
    <property type="evidence" value="ECO:0007669"/>
    <property type="project" value="TreeGrafter"/>
</dbReference>
<feature type="region of interest" description="Disordered" evidence="1">
    <location>
        <begin position="451"/>
        <end position="507"/>
    </location>
</feature>
<feature type="compositionally biased region" description="Basic and acidic residues" evidence="1">
    <location>
        <begin position="786"/>
        <end position="798"/>
    </location>
</feature>
<dbReference type="PANTHER" id="PTHR39147">
    <property type="entry name" value="PROTEIN SPT21"/>
    <property type="match status" value="1"/>
</dbReference>
<evidence type="ECO:0000256" key="1">
    <source>
        <dbReference type="SAM" id="MobiDB-lite"/>
    </source>
</evidence>
<dbReference type="PANTHER" id="PTHR39147:SF1">
    <property type="entry name" value="PROTEIN SPT21"/>
    <property type="match status" value="1"/>
</dbReference>
<feature type="region of interest" description="Disordered" evidence="1">
    <location>
        <begin position="1172"/>
        <end position="1199"/>
    </location>
</feature>
<feature type="domain" description="Ams2/SPT21 N-terminal" evidence="2">
    <location>
        <begin position="1"/>
        <end position="136"/>
    </location>
</feature>
<dbReference type="EMBL" id="ML996101">
    <property type="protein sequence ID" value="KAF2740156.1"/>
    <property type="molecule type" value="Genomic_DNA"/>
</dbReference>
<protein>
    <recommendedName>
        <fullName evidence="2">Ams2/SPT21 N-terminal domain-containing protein</fullName>
    </recommendedName>
</protein>
<dbReference type="AlphaFoldDB" id="A0A9P4RAZ5"/>
<dbReference type="InterPro" id="IPR013088">
    <property type="entry name" value="Znf_NHR/GATA"/>
</dbReference>
<feature type="compositionally biased region" description="Polar residues" evidence="1">
    <location>
        <begin position="550"/>
        <end position="567"/>
    </location>
</feature>
<evidence type="ECO:0000313" key="4">
    <source>
        <dbReference type="Proteomes" id="UP000799444"/>
    </source>
</evidence>
<dbReference type="SUPFAM" id="SSF57716">
    <property type="entry name" value="Glucocorticoid receptor-like (DNA-binding domain)"/>
    <property type="match status" value="1"/>
</dbReference>
<dbReference type="OrthoDB" id="3199820at2759"/>
<dbReference type="Pfam" id="PF25823">
    <property type="entry name" value="Ams2-SPT21_N"/>
    <property type="match status" value="1"/>
</dbReference>
<feature type="region of interest" description="Disordered" evidence="1">
    <location>
        <begin position="180"/>
        <end position="208"/>
    </location>
</feature>
<feature type="compositionally biased region" description="Basic and acidic residues" evidence="1">
    <location>
        <begin position="246"/>
        <end position="264"/>
    </location>
</feature>
<feature type="region of interest" description="Disordered" evidence="1">
    <location>
        <begin position="241"/>
        <end position="303"/>
    </location>
</feature>
<keyword evidence="4" id="KW-1185">Reference proteome</keyword>
<feature type="compositionally biased region" description="Basic and acidic residues" evidence="1">
    <location>
        <begin position="967"/>
        <end position="977"/>
    </location>
</feature>
<feature type="region of interest" description="Disordered" evidence="1">
    <location>
        <begin position="522"/>
        <end position="675"/>
    </location>
</feature>
<feature type="compositionally biased region" description="Basic residues" evidence="1">
    <location>
        <begin position="280"/>
        <end position="293"/>
    </location>
</feature>
<feature type="compositionally biased region" description="Pro residues" evidence="1">
    <location>
        <begin position="404"/>
        <end position="427"/>
    </location>
</feature>
<evidence type="ECO:0000313" key="3">
    <source>
        <dbReference type="EMBL" id="KAF2740156.1"/>
    </source>
</evidence>
<gene>
    <name evidence="3" type="ORF">EJ04DRAFT_482909</name>
</gene>
<sequence>MRVKVLYTFDDRNTTNCLARLPNPLSIPVLPLDETTEVGIIELKSCIQAIVAASPELVARLGHDFTVYAYDYSEYETPLVGQGLLSWILAAASATPHAPAQQSETKVTGRVCKNILGLFSNGIKETLEVKLKLVPVPSTMQKEYVESMERYRSPTKMFSDAPEYAWPEFLRANPAIHQLAHPTPSQTMPWDHRSPPEQSAPPPVSRVGDYKDQQRLVHSAQPTRASSPAMSTASFGCFSLNPESRPASRESFHEQADSYMERRQSFTGQARNQNEEGSSKKRARVTKANRPRKTALATNNDSLRVTASTAASVRLHRPVAMNPAMAAASAEQFPRAPTPRPGGVASFKGRETVRPQPSLLRHASVDGGRSFMSPYDSSAFSDHAIESADDGGPSPGETALEIPSSPPVMPQPIASPAPSSPGLPTLPYPHDSGFVSDLGVGRDFQDTKAANKLWDGTDQTSRVDVRPRARQDRSHHPWKEYTPRLVDNPPNSNTSQTSYGDPRQARSGMEALQATALDAPASRYSGLGLPQPDSNTAHRPNSLEDKVRSLNANSEVTRQTDHPSQSFVHRRPSEQTDSSQATATWQVDQSISAPSTHTIDLTGTPLADGNLDRRAEISRATTPNAVPKQLLSSKPKGLSRSQTWSGGPMSDAIVPAEEYGRNPRSGSGAKRKQGITEKMQAAIDAGKMPTYCGNCGEIETPTWRKAYHRVEDGTPEDIVFSNDGIIGLDIINPKENVEGLAPQYRIYKQATQASEEKQGSFEVVTLCNPCGLWLYKKHTMRPREVWDNKKNAADNQDKLKRKRNPTKGSRKKVKAGDQDDLSDVGVPHSEPLMPGIRAAHISSDLDSQSAAPSGISSSQFGGDGANDRSAATALRRAIQSSPGGFRGSRDSPVDLEPDLTPKPTRRLLFPSPRKDGETKSLDGLSVSPTSMPVERKTAESPVRLPDPDDLDVDKENFPPDNIGVDDDLAHLFEDDLSPKTTPTKSQPLQDLLKTPTPTSRQRAVPTPQDGSNRGAEPFPALLMTPSRNMLTPKQGGKAATVAPETPFTAQMNAFFSDCMQSSPSHGMHFPELPPLDTPGRQADAELSAHFFPDDFLSSDLPMPSSSPDRGLGFAVFEDPTSTVGIWSGASIFEGNDAIFSDDAFQANSHQNGGDTKTNDISTDFAAMIDKAVGATQPVDAESQDESTAEGSMTTVAEAT</sequence>
<dbReference type="GO" id="GO:0000183">
    <property type="term" value="P:rDNA heterochromatin formation"/>
    <property type="evidence" value="ECO:0007669"/>
    <property type="project" value="TreeGrafter"/>
</dbReference>
<feature type="compositionally biased region" description="Polar residues" evidence="1">
    <location>
        <begin position="978"/>
        <end position="988"/>
    </location>
</feature>
<dbReference type="Proteomes" id="UP000799444">
    <property type="component" value="Unassembled WGS sequence"/>
</dbReference>
<feature type="compositionally biased region" description="Basic and acidic residues" evidence="1">
    <location>
        <begin position="461"/>
        <end position="482"/>
    </location>
</feature>
<feature type="compositionally biased region" description="Polar residues" evidence="1">
    <location>
        <begin position="489"/>
        <end position="499"/>
    </location>
</feature>
<proteinExistence type="predicted"/>
<evidence type="ECO:0000259" key="2">
    <source>
        <dbReference type="Pfam" id="PF25823"/>
    </source>
</evidence>
<name>A0A9P4RAZ5_9PLEO</name>
<feature type="region of interest" description="Disordered" evidence="1">
    <location>
        <begin position="330"/>
        <end position="355"/>
    </location>
</feature>
<dbReference type="GO" id="GO:0008270">
    <property type="term" value="F:zinc ion binding"/>
    <property type="evidence" value="ECO:0007669"/>
    <property type="project" value="InterPro"/>
</dbReference>